<dbReference type="EMBL" id="HBGS01064280">
    <property type="protein sequence ID" value="CAD9499419.1"/>
    <property type="molecule type" value="Transcribed_RNA"/>
</dbReference>
<name>A0A7S2HST3_9STRA</name>
<organism evidence="1">
    <name type="scientific">Octactis speculum</name>
    <dbReference type="NCBI Taxonomy" id="3111310"/>
    <lineage>
        <taxon>Eukaryota</taxon>
        <taxon>Sar</taxon>
        <taxon>Stramenopiles</taxon>
        <taxon>Ochrophyta</taxon>
        <taxon>Dictyochophyceae</taxon>
        <taxon>Dictyochales</taxon>
        <taxon>Dictyochaceae</taxon>
        <taxon>Octactis</taxon>
    </lineage>
</organism>
<protein>
    <submittedName>
        <fullName evidence="1">Uncharacterized protein</fullName>
    </submittedName>
</protein>
<evidence type="ECO:0000313" key="1">
    <source>
        <dbReference type="EMBL" id="CAD9499419.1"/>
    </source>
</evidence>
<dbReference type="AlphaFoldDB" id="A0A7S2HST3"/>
<proteinExistence type="predicted"/>
<gene>
    <name evidence="1" type="ORF">DSPE1174_LOCUS33531</name>
</gene>
<accession>A0A7S2HST3</accession>
<sequence length="131" mass="14444">MMNGAARFANECCRPDCHSPPSVYTAYGDTEEASSSRYQTTEKEKATTTVLVGRSCTFHATWPFPKGISFNRGSVQRFACCAGVTTISLQFAGNQSSGIPYRLQSKTGIGSSFFMWWADNRPLHAIQNIED</sequence>
<reference evidence="1" key="1">
    <citation type="submission" date="2021-01" db="EMBL/GenBank/DDBJ databases">
        <authorList>
            <person name="Corre E."/>
            <person name="Pelletier E."/>
            <person name="Niang G."/>
            <person name="Scheremetjew M."/>
            <person name="Finn R."/>
            <person name="Kale V."/>
            <person name="Holt S."/>
            <person name="Cochrane G."/>
            <person name="Meng A."/>
            <person name="Brown T."/>
            <person name="Cohen L."/>
        </authorList>
    </citation>
    <scope>NUCLEOTIDE SEQUENCE</scope>
    <source>
        <strain evidence="1">CCMP1381</strain>
    </source>
</reference>